<evidence type="ECO:0000256" key="1">
    <source>
        <dbReference type="ARBA" id="ARBA00005091"/>
    </source>
</evidence>
<comment type="function">
    <text evidence="10">IGPS catalyzes the conversion of PRFAR and glutamine to IGP, AICAR and glutamate. The HisH subunit catalyzes the hydrolysis of glutamine to glutamate and ammonia as part of the synthesis of IGP and AICAR. The resulting ammonia molecule is channeled to the active site of HisF.</text>
</comment>
<dbReference type="InterPro" id="IPR010139">
    <property type="entry name" value="Imidazole-glycPsynth_HisH"/>
</dbReference>
<dbReference type="GO" id="GO:0005737">
    <property type="term" value="C:cytoplasm"/>
    <property type="evidence" value="ECO:0007669"/>
    <property type="project" value="UniProtKB-SubCell"/>
</dbReference>
<dbReference type="PANTHER" id="PTHR42701">
    <property type="entry name" value="IMIDAZOLE GLYCEROL PHOSPHATE SYNTHASE SUBUNIT HISH"/>
    <property type="match status" value="1"/>
</dbReference>
<evidence type="ECO:0000256" key="8">
    <source>
        <dbReference type="ARBA" id="ARBA00047838"/>
    </source>
</evidence>
<feature type="active site" evidence="10 11">
    <location>
        <position position="183"/>
    </location>
</feature>
<comment type="catalytic activity">
    <reaction evidence="8 10">
        <text>5-[(5-phospho-1-deoxy-D-ribulos-1-ylimino)methylamino]-1-(5-phospho-beta-D-ribosyl)imidazole-4-carboxamide + L-glutamine = D-erythro-1-(imidazol-4-yl)glycerol 3-phosphate + 5-amino-1-(5-phospho-beta-D-ribosyl)imidazole-4-carboxamide + L-glutamate + H(+)</text>
        <dbReference type="Rhea" id="RHEA:24793"/>
        <dbReference type="ChEBI" id="CHEBI:15378"/>
        <dbReference type="ChEBI" id="CHEBI:29985"/>
        <dbReference type="ChEBI" id="CHEBI:58278"/>
        <dbReference type="ChEBI" id="CHEBI:58359"/>
        <dbReference type="ChEBI" id="CHEBI:58475"/>
        <dbReference type="ChEBI" id="CHEBI:58525"/>
        <dbReference type="EC" id="4.3.2.10"/>
    </reaction>
</comment>
<evidence type="ECO:0000313" key="14">
    <source>
        <dbReference type="Proteomes" id="UP000033860"/>
    </source>
</evidence>
<dbReference type="Gene3D" id="3.40.50.880">
    <property type="match status" value="1"/>
</dbReference>
<dbReference type="EMBL" id="LCNT01000006">
    <property type="protein sequence ID" value="KKU60896.1"/>
    <property type="molecule type" value="Genomic_DNA"/>
</dbReference>
<dbReference type="PRINTS" id="PR00097">
    <property type="entry name" value="ANTSNTHASEII"/>
</dbReference>
<dbReference type="PANTHER" id="PTHR42701:SF1">
    <property type="entry name" value="IMIDAZOLE GLYCEROL PHOSPHATE SYNTHASE SUBUNIT HISH"/>
    <property type="match status" value="1"/>
</dbReference>
<keyword evidence="7 10" id="KW-0456">Lyase</keyword>
<accession>A0A0G1RUW2</accession>
<comment type="pathway">
    <text evidence="1 10">Amino-acid biosynthesis; L-histidine biosynthesis; L-histidine from 5-phospho-alpha-D-ribose 1-diphosphate: step 5/9.</text>
</comment>
<keyword evidence="5 10" id="KW-0315">Glutamine amidotransferase</keyword>
<evidence type="ECO:0000256" key="7">
    <source>
        <dbReference type="ARBA" id="ARBA00023239"/>
    </source>
</evidence>
<dbReference type="NCBIfam" id="TIGR01855">
    <property type="entry name" value="IMP_synth_hisH"/>
    <property type="match status" value="1"/>
</dbReference>
<comment type="caution">
    <text evidence="13">The sequence shown here is derived from an EMBL/GenBank/DDBJ whole genome shotgun (WGS) entry which is preliminary data.</text>
</comment>
<dbReference type="InterPro" id="IPR017926">
    <property type="entry name" value="GATASE"/>
</dbReference>
<dbReference type="PROSITE" id="PS51273">
    <property type="entry name" value="GATASE_TYPE_1"/>
    <property type="match status" value="1"/>
</dbReference>
<evidence type="ECO:0000256" key="4">
    <source>
        <dbReference type="ARBA" id="ARBA00022801"/>
    </source>
</evidence>
<dbReference type="GO" id="GO:0004359">
    <property type="term" value="F:glutaminase activity"/>
    <property type="evidence" value="ECO:0007669"/>
    <property type="project" value="UniProtKB-EC"/>
</dbReference>
<evidence type="ECO:0000256" key="2">
    <source>
        <dbReference type="ARBA" id="ARBA00011152"/>
    </source>
</evidence>
<dbReference type="Pfam" id="PF00117">
    <property type="entry name" value="GATase"/>
    <property type="match status" value="1"/>
</dbReference>
<evidence type="ECO:0000259" key="12">
    <source>
        <dbReference type="Pfam" id="PF00117"/>
    </source>
</evidence>
<evidence type="ECO:0000256" key="11">
    <source>
        <dbReference type="PIRSR" id="PIRSR000495-1"/>
    </source>
</evidence>
<evidence type="ECO:0000256" key="6">
    <source>
        <dbReference type="ARBA" id="ARBA00023102"/>
    </source>
</evidence>
<organism evidence="13 14">
    <name type="scientific">Candidatus Beckwithbacteria bacterium GW2011_GWB1_47_15</name>
    <dbReference type="NCBI Taxonomy" id="1618371"/>
    <lineage>
        <taxon>Bacteria</taxon>
        <taxon>Candidatus Beckwithiibacteriota</taxon>
    </lineage>
</organism>
<dbReference type="PATRIC" id="fig|1618371.3.peg.898"/>
<feature type="domain" description="Glutamine amidotransferase" evidence="12">
    <location>
        <begin position="5"/>
        <end position="198"/>
    </location>
</feature>
<protein>
    <recommendedName>
        <fullName evidence="10">Imidazole glycerol phosphate synthase subunit HisH</fullName>
        <ecNumber evidence="10">4.3.2.10</ecNumber>
    </recommendedName>
    <alternativeName>
        <fullName evidence="10">IGP synthase glutaminase subunit</fullName>
        <ecNumber evidence="10">3.5.1.2</ecNumber>
    </alternativeName>
    <alternativeName>
        <fullName evidence="10">IGP synthase subunit HisH</fullName>
    </alternativeName>
    <alternativeName>
        <fullName evidence="10">ImGP synthase subunit HisH</fullName>
        <shortName evidence="10">IGPS subunit HisH</shortName>
    </alternativeName>
</protein>
<dbReference type="HAMAP" id="MF_00278">
    <property type="entry name" value="HisH"/>
    <property type="match status" value="1"/>
</dbReference>
<name>A0A0G1RUW2_9BACT</name>
<dbReference type="AlphaFoldDB" id="A0A0G1RUW2"/>
<keyword evidence="10" id="KW-0963">Cytoplasm</keyword>
<proteinExistence type="inferred from homology"/>
<evidence type="ECO:0000256" key="10">
    <source>
        <dbReference type="HAMAP-Rule" id="MF_00278"/>
    </source>
</evidence>
<evidence type="ECO:0000313" key="13">
    <source>
        <dbReference type="EMBL" id="KKU60896.1"/>
    </source>
</evidence>
<comment type="subcellular location">
    <subcellularLocation>
        <location evidence="10">Cytoplasm</location>
    </subcellularLocation>
</comment>
<feature type="active site" description="Nucleophile" evidence="10 11">
    <location>
        <position position="80"/>
    </location>
</feature>
<evidence type="ECO:0000256" key="3">
    <source>
        <dbReference type="ARBA" id="ARBA00022605"/>
    </source>
</evidence>
<dbReference type="UniPathway" id="UPA00031">
    <property type="reaction ID" value="UER00010"/>
</dbReference>
<dbReference type="PROSITE" id="PS51274">
    <property type="entry name" value="GATASE_COBBQ"/>
    <property type="match status" value="1"/>
</dbReference>
<keyword evidence="3 10" id="KW-0028">Amino-acid biosynthesis</keyword>
<dbReference type="GO" id="GO:0016829">
    <property type="term" value="F:lyase activity"/>
    <property type="evidence" value="ECO:0007669"/>
    <property type="project" value="UniProtKB-KW"/>
</dbReference>
<gene>
    <name evidence="10" type="primary">hisH</name>
    <name evidence="13" type="ORF">UX85_C0006G0030</name>
</gene>
<dbReference type="EC" id="3.5.1.2" evidence="10"/>
<comment type="subunit">
    <text evidence="2 10">Heterodimer of HisH and HisF.</text>
</comment>
<evidence type="ECO:0000256" key="5">
    <source>
        <dbReference type="ARBA" id="ARBA00022962"/>
    </source>
</evidence>
<dbReference type="CDD" id="cd01748">
    <property type="entry name" value="GATase1_IGP_Synthase"/>
    <property type="match status" value="1"/>
</dbReference>
<dbReference type="SUPFAM" id="SSF52317">
    <property type="entry name" value="Class I glutamine amidotransferase-like"/>
    <property type="match status" value="1"/>
</dbReference>
<sequence length="203" mass="22585">MKIAVIDYGAGNLFSVRRALEAVGAKFEITESAAKLTQAEKLILPGVGAFADGMRGLKKRRLVKPIRNEVKKGKPILGICLGLQLLMEEGFEFGKHEGLGLIEGKTDKIITSEKLPQIGWNQIKKQHDSLLLKGVADKEFFYFVHSFVIRPKKKPVVAATTNYGGDEFCSVVNFKNIYGTQFHPEKSGTEGLKIYQNFKNIKL</sequence>
<dbReference type="GO" id="GO:0000105">
    <property type="term" value="P:L-histidine biosynthetic process"/>
    <property type="evidence" value="ECO:0007669"/>
    <property type="project" value="UniProtKB-UniRule"/>
</dbReference>
<comment type="catalytic activity">
    <reaction evidence="9 10">
        <text>L-glutamine + H2O = L-glutamate + NH4(+)</text>
        <dbReference type="Rhea" id="RHEA:15889"/>
        <dbReference type="ChEBI" id="CHEBI:15377"/>
        <dbReference type="ChEBI" id="CHEBI:28938"/>
        <dbReference type="ChEBI" id="CHEBI:29985"/>
        <dbReference type="ChEBI" id="CHEBI:58359"/>
        <dbReference type="EC" id="3.5.1.2"/>
    </reaction>
</comment>
<reference evidence="13 14" key="1">
    <citation type="journal article" date="2015" name="Nature">
        <title>rRNA introns, odd ribosomes, and small enigmatic genomes across a large radiation of phyla.</title>
        <authorList>
            <person name="Brown C.T."/>
            <person name="Hug L.A."/>
            <person name="Thomas B.C."/>
            <person name="Sharon I."/>
            <person name="Castelle C.J."/>
            <person name="Singh A."/>
            <person name="Wilkins M.J."/>
            <person name="Williams K.H."/>
            <person name="Banfield J.F."/>
        </authorList>
    </citation>
    <scope>NUCLEOTIDE SEQUENCE [LARGE SCALE GENOMIC DNA]</scope>
</reference>
<dbReference type="InterPro" id="IPR029062">
    <property type="entry name" value="Class_I_gatase-like"/>
</dbReference>
<feature type="active site" evidence="10 11">
    <location>
        <position position="185"/>
    </location>
</feature>
<keyword evidence="4 10" id="KW-0378">Hydrolase</keyword>
<dbReference type="PIRSF" id="PIRSF000495">
    <property type="entry name" value="Amidotransf_hisH"/>
    <property type="match status" value="1"/>
</dbReference>
<dbReference type="EC" id="4.3.2.10" evidence="10"/>
<evidence type="ECO:0000256" key="9">
    <source>
        <dbReference type="ARBA" id="ARBA00049534"/>
    </source>
</evidence>
<keyword evidence="6 10" id="KW-0368">Histidine biosynthesis</keyword>
<dbReference type="Proteomes" id="UP000033860">
    <property type="component" value="Unassembled WGS sequence"/>
</dbReference>
<dbReference type="GO" id="GO:0000107">
    <property type="term" value="F:imidazoleglycerol-phosphate synthase activity"/>
    <property type="evidence" value="ECO:0007669"/>
    <property type="project" value="UniProtKB-UniRule"/>
</dbReference>